<sequence>MLLPLGVYVSLLFEVNRLSRAALIVFSTSLLIEVTQLTLSGFGFVWARSFNVDDLLLNTLGGVIGFVVVRAIINKQQQRSQLNEAS</sequence>
<dbReference type="PANTHER" id="PTHR36834">
    <property type="entry name" value="MEMBRANE PROTEIN-RELATED"/>
    <property type="match status" value="1"/>
</dbReference>
<evidence type="ECO:0000259" key="2">
    <source>
        <dbReference type="Pfam" id="PF04892"/>
    </source>
</evidence>
<keyword evidence="1" id="KW-0472">Membrane</keyword>
<protein>
    <recommendedName>
        <fullName evidence="2">VanZ-like domain-containing protein</fullName>
    </recommendedName>
</protein>
<dbReference type="EMBL" id="LILD01000001">
    <property type="protein sequence ID" value="KOO40291.1"/>
    <property type="molecule type" value="Genomic_DNA"/>
</dbReference>
<gene>
    <name evidence="3" type="ORF">AMD02_14755</name>
</gene>
<dbReference type="Pfam" id="PF04892">
    <property type="entry name" value="VanZ"/>
    <property type="match status" value="1"/>
</dbReference>
<dbReference type="PANTHER" id="PTHR36834:SF1">
    <property type="entry name" value="INTEGRAL MEMBRANE PROTEIN"/>
    <property type="match status" value="1"/>
</dbReference>
<evidence type="ECO:0000313" key="3">
    <source>
        <dbReference type="EMBL" id="KOO40291.1"/>
    </source>
</evidence>
<evidence type="ECO:0000256" key="1">
    <source>
        <dbReference type="SAM" id="Phobius"/>
    </source>
</evidence>
<accession>A0A0M0KN47</accession>
<proteinExistence type="predicted"/>
<feature type="domain" description="VanZ-like" evidence="2">
    <location>
        <begin position="1"/>
        <end position="71"/>
    </location>
</feature>
<dbReference type="InterPro" id="IPR053150">
    <property type="entry name" value="Teicoplanin_resist-assoc"/>
</dbReference>
<organism evidence="3">
    <name type="scientific">Halalkalibacterium halodurans</name>
    <name type="common">Bacillus halodurans</name>
    <dbReference type="NCBI Taxonomy" id="86665"/>
    <lineage>
        <taxon>Bacteria</taxon>
        <taxon>Bacillati</taxon>
        <taxon>Bacillota</taxon>
        <taxon>Bacilli</taxon>
        <taxon>Bacillales</taxon>
        <taxon>Bacillaceae</taxon>
        <taxon>Halalkalibacterium (ex Joshi et al. 2022)</taxon>
    </lineage>
</organism>
<keyword evidence="1" id="KW-0812">Transmembrane</keyword>
<dbReference type="InterPro" id="IPR006976">
    <property type="entry name" value="VanZ-like"/>
</dbReference>
<reference evidence="3" key="1">
    <citation type="submission" date="2015-08" db="EMBL/GenBank/DDBJ databases">
        <title>Complete DNA Sequence of Pseudomonas syringae pv. actinidiae, the Causal Agent of Kiwifruit Canker Disease.</title>
        <authorList>
            <person name="Rikkerink E.H.A."/>
            <person name="Fineran P.C."/>
        </authorList>
    </citation>
    <scope>NUCLEOTIDE SEQUENCE</scope>
    <source>
        <strain evidence="3">DSM 13666</strain>
    </source>
</reference>
<dbReference type="PATRIC" id="fig|136160.3.peg.3424"/>
<name>A0A0M0KN47_ALKHA</name>
<feature type="transmembrane region" description="Helical" evidence="1">
    <location>
        <begin position="55"/>
        <end position="73"/>
    </location>
</feature>
<comment type="caution">
    <text evidence="3">The sequence shown here is derived from an EMBL/GenBank/DDBJ whole genome shotgun (WGS) entry which is preliminary data.</text>
</comment>
<dbReference type="AlphaFoldDB" id="A0A0M0KN47"/>
<keyword evidence="1" id="KW-1133">Transmembrane helix</keyword>